<sequence length="48" mass="5315">MQVQDDARRFAPFPGRAADADRRAYAVEVGVFVAHDIDPGRVADERAE</sequence>
<evidence type="ECO:0000313" key="1">
    <source>
        <dbReference type="EMBL" id="MPN50118.1"/>
    </source>
</evidence>
<dbReference type="EMBL" id="VSSQ01113985">
    <property type="protein sequence ID" value="MPN50118.1"/>
    <property type="molecule type" value="Genomic_DNA"/>
</dbReference>
<accession>A0A645IFN8</accession>
<comment type="caution">
    <text evidence="1">The sequence shown here is derived from an EMBL/GenBank/DDBJ whole genome shotgun (WGS) entry which is preliminary data.</text>
</comment>
<protein>
    <submittedName>
        <fullName evidence="1">Uncharacterized protein</fullName>
    </submittedName>
</protein>
<name>A0A645IFN8_9ZZZZ</name>
<reference evidence="1" key="1">
    <citation type="submission" date="2019-08" db="EMBL/GenBank/DDBJ databases">
        <authorList>
            <person name="Kucharzyk K."/>
            <person name="Murdoch R.W."/>
            <person name="Higgins S."/>
            <person name="Loffler F."/>
        </authorList>
    </citation>
    <scope>NUCLEOTIDE SEQUENCE</scope>
</reference>
<gene>
    <name evidence="1" type="ORF">SDC9_197744</name>
</gene>
<dbReference type="AlphaFoldDB" id="A0A645IFN8"/>
<proteinExistence type="predicted"/>
<organism evidence="1">
    <name type="scientific">bioreactor metagenome</name>
    <dbReference type="NCBI Taxonomy" id="1076179"/>
    <lineage>
        <taxon>unclassified sequences</taxon>
        <taxon>metagenomes</taxon>
        <taxon>ecological metagenomes</taxon>
    </lineage>
</organism>